<dbReference type="InterPro" id="IPR029009">
    <property type="entry name" value="ASB_dom_sf"/>
</dbReference>
<keyword evidence="6 11" id="KW-0479">Metal-binding</keyword>
<organism evidence="14 15">
    <name type="scientific">Clostridium saccharoperbutylacetonicum N1-4(HMT)</name>
    <dbReference type="NCBI Taxonomy" id="931276"/>
    <lineage>
        <taxon>Bacteria</taxon>
        <taxon>Bacillati</taxon>
        <taxon>Bacillota</taxon>
        <taxon>Clostridia</taxon>
        <taxon>Eubacteriales</taxon>
        <taxon>Clostridiaceae</taxon>
        <taxon>Clostridium</taxon>
    </lineage>
</organism>
<dbReference type="PATRIC" id="fig|931276.5.peg.787"/>
<dbReference type="GO" id="GO:0046872">
    <property type="term" value="F:metal ion binding"/>
    <property type="evidence" value="ECO:0007669"/>
    <property type="project" value="UniProtKB-UniRule"/>
</dbReference>
<evidence type="ECO:0000256" key="11">
    <source>
        <dbReference type="PIRNR" id="PIRNR036692"/>
    </source>
</evidence>
<dbReference type="GO" id="GO:0006094">
    <property type="term" value="P:gluconeogenesis"/>
    <property type="evidence" value="ECO:0007669"/>
    <property type="project" value="UniProtKB-UniRule"/>
</dbReference>
<dbReference type="RefSeq" id="WP_015390934.1">
    <property type="nucleotide sequence ID" value="NC_020291.1"/>
</dbReference>
<gene>
    <name evidence="14" type="primary">sdaAB</name>
    <name evidence="14" type="ORF">Cspa_c08310</name>
</gene>
<dbReference type="InterPro" id="IPR002912">
    <property type="entry name" value="ACT_dom"/>
</dbReference>
<dbReference type="InterPro" id="IPR045865">
    <property type="entry name" value="ACT-like_dom_sf"/>
</dbReference>
<dbReference type="PANTHER" id="PTHR30182">
    <property type="entry name" value="L-SERINE DEHYDRATASE"/>
    <property type="match status" value="1"/>
</dbReference>
<dbReference type="STRING" id="36745.CLSAP_08710"/>
<keyword evidence="9 11" id="KW-0456">Lyase</keyword>
<dbReference type="PANTHER" id="PTHR30182:SF12">
    <property type="entry name" value="L-SERINE DEHYDRATASE, BETA CHAIN-RELATED"/>
    <property type="match status" value="1"/>
</dbReference>
<evidence type="ECO:0000313" key="14">
    <source>
        <dbReference type="EMBL" id="AGF54608.1"/>
    </source>
</evidence>
<evidence type="ECO:0000256" key="9">
    <source>
        <dbReference type="ARBA" id="ARBA00023239"/>
    </source>
</evidence>
<dbReference type="InterPro" id="IPR005131">
    <property type="entry name" value="Ser_deHydtase_bsu"/>
</dbReference>
<reference evidence="14 15" key="1">
    <citation type="submission" date="2013-02" db="EMBL/GenBank/DDBJ databases">
        <title>Genome sequence of Clostridium saccharoperbutylacetonicum N1-4(HMT).</title>
        <authorList>
            <person name="Poehlein A."/>
            <person name="Daniel R."/>
        </authorList>
    </citation>
    <scope>NUCLEOTIDE SEQUENCE [LARGE SCALE GENOMIC DNA]</scope>
    <source>
        <strain evidence="15">N1-4(HMT)</strain>
    </source>
</reference>
<dbReference type="InterPro" id="IPR004643">
    <property type="entry name" value="Fe-S_L-Ser_bsu"/>
</dbReference>
<evidence type="ECO:0000256" key="12">
    <source>
        <dbReference type="RuleBase" id="RU366059"/>
    </source>
</evidence>
<dbReference type="EMBL" id="CP004121">
    <property type="protein sequence ID" value="AGF54608.1"/>
    <property type="molecule type" value="Genomic_DNA"/>
</dbReference>
<dbReference type="SUPFAM" id="SSF55021">
    <property type="entry name" value="ACT-like"/>
    <property type="match status" value="1"/>
</dbReference>
<dbReference type="HOGENOM" id="CLU_086592_0_0_9"/>
<feature type="domain" description="ACT" evidence="13">
    <location>
        <begin position="149"/>
        <end position="221"/>
    </location>
</feature>
<keyword evidence="15" id="KW-1185">Reference proteome</keyword>
<keyword evidence="7 11" id="KW-0408">Iron</keyword>
<comment type="pathway">
    <text evidence="2 11">Carbohydrate biosynthesis; gluconeogenesis.</text>
</comment>
<dbReference type="InterPro" id="IPR051318">
    <property type="entry name" value="Fe-S_L-Ser"/>
</dbReference>
<dbReference type="NCBIfam" id="TIGR00719">
    <property type="entry name" value="sda_beta"/>
    <property type="match status" value="1"/>
</dbReference>
<dbReference type="Pfam" id="PF03315">
    <property type="entry name" value="SDH_beta"/>
    <property type="match status" value="1"/>
</dbReference>
<evidence type="ECO:0000256" key="8">
    <source>
        <dbReference type="ARBA" id="ARBA00023014"/>
    </source>
</evidence>
<evidence type="ECO:0000256" key="10">
    <source>
        <dbReference type="ARBA" id="ARBA00049406"/>
    </source>
</evidence>
<evidence type="ECO:0000256" key="2">
    <source>
        <dbReference type="ARBA" id="ARBA00004742"/>
    </source>
</evidence>
<dbReference type="PROSITE" id="PS51671">
    <property type="entry name" value="ACT"/>
    <property type="match status" value="1"/>
</dbReference>
<comment type="cofactor">
    <cofactor evidence="1 12">
        <name>[4Fe-4S] cluster</name>
        <dbReference type="ChEBI" id="CHEBI:49883"/>
    </cofactor>
</comment>
<name>M1MDZ5_9CLOT</name>
<dbReference type="Gene3D" id="3.30.70.260">
    <property type="match status" value="1"/>
</dbReference>
<proteinExistence type="inferred from homology"/>
<keyword evidence="8 11" id="KW-0411">Iron-sulfur</keyword>
<dbReference type="UniPathway" id="UPA00138"/>
<dbReference type="OrthoDB" id="9813137at2"/>
<dbReference type="SUPFAM" id="SSF143548">
    <property type="entry name" value="Serine metabolism enzymes domain"/>
    <property type="match status" value="1"/>
</dbReference>
<evidence type="ECO:0000256" key="1">
    <source>
        <dbReference type="ARBA" id="ARBA00001966"/>
    </source>
</evidence>
<dbReference type="GO" id="GO:0051539">
    <property type="term" value="F:4 iron, 4 sulfur cluster binding"/>
    <property type="evidence" value="ECO:0007669"/>
    <property type="project" value="UniProtKB-UniRule"/>
</dbReference>
<dbReference type="CDD" id="cd04903">
    <property type="entry name" value="ACT_LSD"/>
    <property type="match status" value="1"/>
</dbReference>
<evidence type="ECO:0000256" key="5">
    <source>
        <dbReference type="ARBA" id="ARBA00022485"/>
    </source>
</evidence>
<dbReference type="KEGG" id="csr:Cspa_c08310"/>
<evidence type="ECO:0000256" key="7">
    <source>
        <dbReference type="ARBA" id="ARBA00023004"/>
    </source>
</evidence>
<protein>
    <recommendedName>
        <fullName evidence="11">L-serine deaminase</fullName>
    </recommendedName>
</protein>
<dbReference type="Proteomes" id="UP000011728">
    <property type="component" value="Chromosome"/>
</dbReference>
<dbReference type="Pfam" id="PF01842">
    <property type="entry name" value="ACT"/>
    <property type="match status" value="1"/>
</dbReference>
<evidence type="ECO:0000259" key="13">
    <source>
        <dbReference type="PROSITE" id="PS51671"/>
    </source>
</evidence>
<keyword evidence="5 11" id="KW-0004">4Fe-4S</keyword>
<evidence type="ECO:0000256" key="6">
    <source>
        <dbReference type="ARBA" id="ARBA00022723"/>
    </source>
</evidence>
<accession>M1MDZ5</accession>
<dbReference type="GO" id="GO:0003941">
    <property type="term" value="F:L-serine ammonia-lyase activity"/>
    <property type="evidence" value="ECO:0007669"/>
    <property type="project" value="UniProtKB-UniRule"/>
</dbReference>
<dbReference type="eggNOG" id="COG1760">
    <property type="taxonomic scope" value="Bacteria"/>
</dbReference>
<evidence type="ECO:0000256" key="4">
    <source>
        <dbReference type="ARBA" id="ARBA00022432"/>
    </source>
</evidence>
<sequence>MKKIGVFDILGPIMIGPSSSHTAGAARLGKIARSIAGEDIIEVTFLLHGSFAKTYKGHGTDRALIAGILGMEPSDERLRNSIDIARERGIKFLFKEADLGDVHPNTVKFVMRTVKGNHCEVTGSSIGGGNIKIIEVNDNEVDFTGMYETIIVAHKDAPGCINSVTRLLYSENINVAFMRVFRHQKGEEAMMICEMDNKLSDELIEEIRKIELVNNVISISPAVIS</sequence>
<dbReference type="PIRSF" id="PIRSF036692">
    <property type="entry name" value="SDH_B"/>
    <property type="match status" value="1"/>
</dbReference>
<keyword evidence="4 11" id="KW-0312">Gluconeogenesis</keyword>
<evidence type="ECO:0000256" key="3">
    <source>
        <dbReference type="ARBA" id="ARBA00008636"/>
    </source>
</evidence>
<evidence type="ECO:0000313" key="15">
    <source>
        <dbReference type="Proteomes" id="UP000011728"/>
    </source>
</evidence>
<dbReference type="Gene3D" id="3.30.1330.90">
    <property type="entry name" value="D-3-phosphoglycerate dehydrogenase, domain 3"/>
    <property type="match status" value="1"/>
</dbReference>
<dbReference type="AlphaFoldDB" id="M1MDZ5"/>
<comment type="catalytic activity">
    <reaction evidence="10 11 12">
        <text>L-serine = pyruvate + NH4(+)</text>
        <dbReference type="Rhea" id="RHEA:19169"/>
        <dbReference type="ChEBI" id="CHEBI:15361"/>
        <dbReference type="ChEBI" id="CHEBI:28938"/>
        <dbReference type="ChEBI" id="CHEBI:33384"/>
        <dbReference type="EC" id="4.3.1.17"/>
    </reaction>
</comment>
<dbReference type="FunFam" id="3.30.70.260:FF:000008">
    <property type="entry name" value="D-3-phosphoglycerate dehydrogenase, chloroplastic"/>
    <property type="match status" value="1"/>
</dbReference>
<comment type="similarity">
    <text evidence="3 11 12">Belongs to the iron-sulfur dependent L-serine dehydratase family.</text>
</comment>